<evidence type="ECO:0000313" key="2">
    <source>
        <dbReference type="EMBL" id="KCZ56165.1"/>
    </source>
</evidence>
<organism evidence="2 3">
    <name type="scientific">Hyphomonas chukchiensis</name>
    <dbReference type="NCBI Taxonomy" id="1280947"/>
    <lineage>
        <taxon>Bacteria</taxon>
        <taxon>Pseudomonadati</taxon>
        <taxon>Pseudomonadota</taxon>
        <taxon>Alphaproteobacteria</taxon>
        <taxon>Hyphomonadales</taxon>
        <taxon>Hyphomonadaceae</taxon>
        <taxon>Hyphomonas</taxon>
    </lineage>
</organism>
<dbReference type="NCBIfam" id="NF033545">
    <property type="entry name" value="transpos_IS630"/>
    <property type="match status" value="1"/>
</dbReference>
<name>A0A062UJA0_9PROT</name>
<gene>
    <name evidence="2" type="ORF">HY30_07885</name>
</gene>
<sequence length="163" mass="17904">MFVDETWASTNMARTHGRCRRGERLRMSVPFGHWKTSTLVAGLRTSGMVAPCVFDGPINGEAFTAWVEQFLAPALKLGDTVILDNLSSHKGTKARELIKAVGAELVFRPPYSPDFNPIEKAFAKLKALLRKAAERTVDALWNTIGSLVGLFSPNECANYFAAC</sequence>
<evidence type="ECO:0000259" key="1">
    <source>
        <dbReference type="Pfam" id="PF13358"/>
    </source>
</evidence>
<evidence type="ECO:0000313" key="3">
    <source>
        <dbReference type="Proteomes" id="UP000027190"/>
    </source>
</evidence>
<dbReference type="InterPro" id="IPR038717">
    <property type="entry name" value="Tc1-like_DDE_dom"/>
</dbReference>
<dbReference type="GO" id="GO:0003676">
    <property type="term" value="F:nucleic acid binding"/>
    <property type="evidence" value="ECO:0007669"/>
    <property type="project" value="InterPro"/>
</dbReference>
<dbReference type="eggNOG" id="COG3335">
    <property type="taxonomic scope" value="Bacteria"/>
</dbReference>
<proteinExistence type="predicted"/>
<dbReference type="EMBL" id="AWFG01000052">
    <property type="protein sequence ID" value="KCZ56165.1"/>
    <property type="molecule type" value="Genomic_DNA"/>
</dbReference>
<dbReference type="PANTHER" id="PTHR46564:SF1">
    <property type="entry name" value="TRANSPOSASE"/>
    <property type="match status" value="1"/>
</dbReference>
<protein>
    <recommendedName>
        <fullName evidence="1">Tc1-like transposase DDE domain-containing protein</fullName>
    </recommendedName>
</protein>
<keyword evidence="3" id="KW-1185">Reference proteome</keyword>
<dbReference type="InterPro" id="IPR047655">
    <property type="entry name" value="Transpos_IS630-like"/>
</dbReference>
<dbReference type="Pfam" id="PF13358">
    <property type="entry name" value="DDE_3"/>
    <property type="match status" value="1"/>
</dbReference>
<dbReference type="Gene3D" id="3.30.420.10">
    <property type="entry name" value="Ribonuclease H-like superfamily/Ribonuclease H"/>
    <property type="match status" value="1"/>
</dbReference>
<dbReference type="PANTHER" id="PTHR46564">
    <property type="entry name" value="TRANSPOSASE"/>
    <property type="match status" value="1"/>
</dbReference>
<dbReference type="InterPro" id="IPR036397">
    <property type="entry name" value="RNaseH_sf"/>
</dbReference>
<comment type="caution">
    <text evidence="2">The sequence shown here is derived from an EMBL/GenBank/DDBJ whole genome shotgun (WGS) entry which is preliminary data.</text>
</comment>
<dbReference type="AlphaFoldDB" id="A0A062UJA0"/>
<feature type="domain" description="Tc1-like transposase DDE" evidence="1">
    <location>
        <begin position="2"/>
        <end position="134"/>
    </location>
</feature>
<dbReference type="PATRIC" id="fig|1280947.3.peg.2992"/>
<reference evidence="2 3" key="1">
    <citation type="journal article" date="2014" name="Antonie Van Leeuwenhoek">
        <title>Hyphomonas beringensis sp. nov. and Hyphomonas chukchiensis sp. nov., isolated from surface seawater of the Bering Sea and Chukchi Sea.</title>
        <authorList>
            <person name="Li C."/>
            <person name="Lai Q."/>
            <person name="Li G."/>
            <person name="Dong C."/>
            <person name="Wang J."/>
            <person name="Liao Y."/>
            <person name="Shao Z."/>
        </authorList>
    </citation>
    <scope>NUCLEOTIDE SEQUENCE [LARGE SCALE GENOMIC DNA]</scope>
    <source>
        <strain evidence="2 3">BH-BN04-4</strain>
    </source>
</reference>
<dbReference type="Proteomes" id="UP000027190">
    <property type="component" value="Unassembled WGS sequence"/>
</dbReference>
<accession>A0A062UJA0</accession>